<sequence>MNLFRWVTKSDQTKGGSKEADRPQKGRKKKSKGYRQRSFEEVSKRSKTQANVGEGKSLMTAPTTQGSSEPFRRRLSKAARRAQVKVFVEETLKKGVKGLVAEFRSMKRVNDFTKMTEFLAQIPEGRNRYKDVGCLDNDRVILNIGPVPYIHANYVATPMSPKRFICTQAPLPKTCPEFWYMVVQEKSTAILMLCNFIEQKTKKCAEYFPMEPGEPLFFGENVSVQLKKQEFFPFPFETKVKVMVRELEVKVPDQPAHTCMHYHWMDWPDRGVPEADLAPISLLARLKECTTPIIVHCSAGIGRTGSIVLIEHALELLHQPAPLLEISGYLLELRKQRNNSIQTEHQYLYIHQVLLLYLKKTKFLDDSLTPFLDSFTEDYVAATKGF</sequence>
<gene>
    <name evidence="4" type="primary">Necator_chrII.g4453</name>
    <name evidence="4" type="ORF">RB195_016661</name>
</gene>
<evidence type="ECO:0008006" key="6">
    <source>
        <dbReference type="Google" id="ProtNLM"/>
    </source>
</evidence>
<dbReference type="InterPro" id="IPR029021">
    <property type="entry name" value="Prot-tyrosine_phosphatase-like"/>
</dbReference>
<dbReference type="Pfam" id="PF00102">
    <property type="entry name" value="Y_phosphatase"/>
    <property type="match status" value="1"/>
</dbReference>
<dbReference type="SMART" id="SM00404">
    <property type="entry name" value="PTPc_motif"/>
    <property type="match status" value="1"/>
</dbReference>
<dbReference type="InterPro" id="IPR003595">
    <property type="entry name" value="Tyr_Pase_cat"/>
</dbReference>
<protein>
    <recommendedName>
        <fullName evidence="6">Protein-tyrosine phosphatase</fullName>
    </recommendedName>
</protein>
<feature type="compositionally biased region" description="Basic residues" evidence="1">
    <location>
        <begin position="25"/>
        <end position="35"/>
    </location>
</feature>
<accession>A0ABR1C1I4</accession>
<dbReference type="CDD" id="cd00047">
    <property type="entry name" value="PTPc"/>
    <property type="match status" value="1"/>
</dbReference>
<dbReference type="InterPro" id="IPR000387">
    <property type="entry name" value="Tyr_Pase_dom"/>
</dbReference>
<dbReference type="PANTHER" id="PTHR46163:SF12">
    <property type="entry name" value="PROTEIN-TYROSINE PHOSPHATASE"/>
    <property type="match status" value="1"/>
</dbReference>
<dbReference type="InterPro" id="IPR000242">
    <property type="entry name" value="PTP_cat"/>
</dbReference>
<comment type="caution">
    <text evidence="4">The sequence shown here is derived from an EMBL/GenBank/DDBJ whole genome shotgun (WGS) entry which is preliminary data.</text>
</comment>
<dbReference type="Proteomes" id="UP001303046">
    <property type="component" value="Unassembled WGS sequence"/>
</dbReference>
<feature type="region of interest" description="Disordered" evidence="1">
    <location>
        <begin position="1"/>
        <end position="70"/>
    </location>
</feature>
<dbReference type="InterPro" id="IPR052782">
    <property type="entry name" value="Oocyte-zygote_transition_reg"/>
</dbReference>
<evidence type="ECO:0000256" key="1">
    <source>
        <dbReference type="SAM" id="MobiDB-lite"/>
    </source>
</evidence>
<name>A0ABR1C1I4_NECAM</name>
<dbReference type="PANTHER" id="PTHR46163">
    <property type="entry name" value="TYROSINE-PROTEIN PHOSPHATASE-RELATED"/>
    <property type="match status" value="1"/>
</dbReference>
<dbReference type="SUPFAM" id="SSF52799">
    <property type="entry name" value="(Phosphotyrosine protein) phosphatases II"/>
    <property type="match status" value="1"/>
</dbReference>
<evidence type="ECO:0000259" key="2">
    <source>
        <dbReference type="PROSITE" id="PS50055"/>
    </source>
</evidence>
<dbReference type="PRINTS" id="PR00700">
    <property type="entry name" value="PRTYPHPHTASE"/>
</dbReference>
<dbReference type="InterPro" id="IPR016130">
    <property type="entry name" value="Tyr_Pase_AS"/>
</dbReference>
<feature type="domain" description="Tyrosine specific protein phosphatases" evidence="3">
    <location>
        <begin position="292"/>
        <end position="348"/>
    </location>
</feature>
<dbReference type="PROSITE" id="PS00383">
    <property type="entry name" value="TYR_PHOSPHATASE_1"/>
    <property type="match status" value="1"/>
</dbReference>
<evidence type="ECO:0000259" key="3">
    <source>
        <dbReference type="PROSITE" id="PS50056"/>
    </source>
</evidence>
<dbReference type="Gene3D" id="3.90.190.10">
    <property type="entry name" value="Protein tyrosine phosphatase superfamily"/>
    <property type="match status" value="1"/>
</dbReference>
<dbReference type="PROSITE" id="PS50056">
    <property type="entry name" value="TYR_PHOSPHATASE_2"/>
    <property type="match status" value="1"/>
</dbReference>
<dbReference type="EMBL" id="JAVFWL010000002">
    <property type="protein sequence ID" value="KAK6732412.1"/>
    <property type="molecule type" value="Genomic_DNA"/>
</dbReference>
<dbReference type="SMART" id="SM00194">
    <property type="entry name" value="PTPc"/>
    <property type="match status" value="1"/>
</dbReference>
<keyword evidence="5" id="KW-1185">Reference proteome</keyword>
<proteinExistence type="predicted"/>
<dbReference type="PROSITE" id="PS50055">
    <property type="entry name" value="TYR_PHOSPHATASE_PTP"/>
    <property type="match status" value="1"/>
</dbReference>
<evidence type="ECO:0000313" key="4">
    <source>
        <dbReference type="EMBL" id="KAK6732412.1"/>
    </source>
</evidence>
<feature type="domain" description="Tyrosine-protein phosphatase" evidence="2">
    <location>
        <begin position="99"/>
        <end position="357"/>
    </location>
</feature>
<evidence type="ECO:0000313" key="5">
    <source>
        <dbReference type="Proteomes" id="UP001303046"/>
    </source>
</evidence>
<reference evidence="4 5" key="1">
    <citation type="submission" date="2023-08" db="EMBL/GenBank/DDBJ databases">
        <title>A Necator americanus chromosomal reference genome.</title>
        <authorList>
            <person name="Ilik V."/>
            <person name="Petrzelkova K.J."/>
            <person name="Pardy F."/>
            <person name="Fuh T."/>
            <person name="Niatou-Singa F.S."/>
            <person name="Gouil Q."/>
            <person name="Baker L."/>
            <person name="Ritchie M.E."/>
            <person name="Jex A.R."/>
            <person name="Gazzola D."/>
            <person name="Li H."/>
            <person name="Toshio Fujiwara R."/>
            <person name="Zhan B."/>
            <person name="Aroian R.V."/>
            <person name="Pafco B."/>
            <person name="Schwarz E.M."/>
        </authorList>
    </citation>
    <scope>NUCLEOTIDE SEQUENCE [LARGE SCALE GENOMIC DNA]</scope>
    <source>
        <strain evidence="4 5">Aroian</strain>
        <tissue evidence="4">Whole animal</tissue>
    </source>
</reference>
<organism evidence="4 5">
    <name type="scientific">Necator americanus</name>
    <name type="common">Human hookworm</name>
    <dbReference type="NCBI Taxonomy" id="51031"/>
    <lineage>
        <taxon>Eukaryota</taxon>
        <taxon>Metazoa</taxon>
        <taxon>Ecdysozoa</taxon>
        <taxon>Nematoda</taxon>
        <taxon>Chromadorea</taxon>
        <taxon>Rhabditida</taxon>
        <taxon>Rhabditina</taxon>
        <taxon>Rhabditomorpha</taxon>
        <taxon>Strongyloidea</taxon>
        <taxon>Ancylostomatidae</taxon>
        <taxon>Bunostominae</taxon>
        <taxon>Necator</taxon>
    </lineage>
</organism>